<comment type="caution">
    <text evidence="1">The sequence shown here is derived from an EMBL/GenBank/DDBJ whole genome shotgun (WGS) entry which is preliminary data.</text>
</comment>
<gene>
    <name evidence="1" type="ORF">CLO192961_LOCUS200321</name>
</gene>
<proteinExistence type="predicted"/>
<name>A0ABY6UB11_BIOOC</name>
<sequence length="59" mass="6834">MPPVHIIATFFPLPGKVERMRDLLTLQCQAVHEKEDYALRFILTEQLASEAPQFCLFET</sequence>
<dbReference type="Proteomes" id="UP000766486">
    <property type="component" value="Unassembled WGS sequence"/>
</dbReference>
<evidence type="ECO:0000313" key="2">
    <source>
        <dbReference type="Proteomes" id="UP000766486"/>
    </source>
</evidence>
<accession>A0ABY6UB11</accession>
<organism evidence="1 2">
    <name type="scientific">Bionectria ochroleuca</name>
    <name type="common">Gliocladium roseum</name>
    <dbReference type="NCBI Taxonomy" id="29856"/>
    <lineage>
        <taxon>Eukaryota</taxon>
        <taxon>Fungi</taxon>
        <taxon>Dikarya</taxon>
        <taxon>Ascomycota</taxon>
        <taxon>Pezizomycotina</taxon>
        <taxon>Sordariomycetes</taxon>
        <taxon>Hypocreomycetidae</taxon>
        <taxon>Hypocreales</taxon>
        <taxon>Bionectriaceae</taxon>
        <taxon>Clonostachys</taxon>
    </lineage>
</organism>
<dbReference type="EMBL" id="CABFNS010000761">
    <property type="protein sequence ID" value="VUC27068.1"/>
    <property type="molecule type" value="Genomic_DNA"/>
</dbReference>
<evidence type="ECO:0008006" key="3">
    <source>
        <dbReference type="Google" id="ProtNLM"/>
    </source>
</evidence>
<protein>
    <recommendedName>
        <fullName evidence="3">ABM domain-containing protein</fullName>
    </recommendedName>
</protein>
<reference evidence="1 2" key="1">
    <citation type="submission" date="2019-06" db="EMBL/GenBank/DDBJ databases">
        <authorList>
            <person name="Broberg M."/>
        </authorList>
    </citation>
    <scope>NUCLEOTIDE SEQUENCE [LARGE SCALE GENOMIC DNA]</scope>
</reference>
<keyword evidence="2" id="KW-1185">Reference proteome</keyword>
<evidence type="ECO:0000313" key="1">
    <source>
        <dbReference type="EMBL" id="VUC27068.1"/>
    </source>
</evidence>